<evidence type="ECO:0000313" key="10">
    <source>
        <dbReference type="EMBL" id="MBJ6364084.1"/>
    </source>
</evidence>
<keyword evidence="5" id="KW-0418">Kinase</keyword>
<dbReference type="Gene3D" id="1.10.287.130">
    <property type="match status" value="1"/>
</dbReference>
<keyword evidence="4" id="KW-0547">Nucleotide-binding</keyword>
<keyword evidence="11" id="KW-1185">Reference proteome</keyword>
<dbReference type="GO" id="GO:0005524">
    <property type="term" value="F:ATP binding"/>
    <property type="evidence" value="ECO:0007669"/>
    <property type="project" value="UniProtKB-KW"/>
</dbReference>
<accession>A0A934J934</accession>
<dbReference type="Proteomes" id="UP000640274">
    <property type="component" value="Unassembled WGS sequence"/>
</dbReference>
<dbReference type="SUPFAM" id="SSF47384">
    <property type="entry name" value="Homodimeric domain of signal transducing histidine kinase"/>
    <property type="match status" value="1"/>
</dbReference>
<proteinExistence type="predicted"/>
<comment type="catalytic activity">
    <reaction evidence="1">
        <text>ATP + protein L-histidine = ADP + protein N-phospho-L-histidine.</text>
        <dbReference type="EC" id="2.7.13.3"/>
    </reaction>
</comment>
<feature type="coiled-coil region" evidence="8">
    <location>
        <begin position="5"/>
        <end position="32"/>
    </location>
</feature>
<dbReference type="Gene3D" id="3.30.565.10">
    <property type="entry name" value="Histidine kinase-like ATPase, C-terminal domain"/>
    <property type="match status" value="1"/>
</dbReference>
<dbReference type="PROSITE" id="PS50109">
    <property type="entry name" value="HIS_KIN"/>
    <property type="match status" value="1"/>
</dbReference>
<dbReference type="SMART" id="SM00388">
    <property type="entry name" value="HisKA"/>
    <property type="match status" value="1"/>
</dbReference>
<keyword evidence="3" id="KW-0808">Transferase</keyword>
<evidence type="ECO:0000256" key="3">
    <source>
        <dbReference type="ARBA" id="ARBA00022679"/>
    </source>
</evidence>
<gene>
    <name evidence="10" type="ORF">JFN88_22985</name>
</gene>
<evidence type="ECO:0000256" key="5">
    <source>
        <dbReference type="ARBA" id="ARBA00022777"/>
    </source>
</evidence>
<dbReference type="InterPro" id="IPR003661">
    <property type="entry name" value="HisK_dim/P_dom"/>
</dbReference>
<dbReference type="InterPro" id="IPR036097">
    <property type="entry name" value="HisK_dim/P_sf"/>
</dbReference>
<dbReference type="RefSeq" id="WP_199021690.1">
    <property type="nucleotide sequence ID" value="NZ_JAELUP010000117.1"/>
</dbReference>
<evidence type="ECO:0000259" key="9">
    <source>
        <dbReference type="PROSITE" id="PS50109"/>
    </source>
</evidence>
<dbReference type="GO" id="GO:0000155">
    <property type="term" value="F:phosphorelay sensor kinase activity"/>
    <property type="evidence" value="ECO:0007669"/>
    <property type="project" value="InterPro"/>
</dbReference>
<dbReference type="SUPFAM" id="SSF55874">
    <property type="entry name" value="ATPase domain of HSP90 chaperone/DNA topoisomerase II/histidine kinase"/>
    <property type="match status" value="1"/>
</dbReference>
<name>A0A934J934_9BACL</name>
<dbReference type="PANTHER" id="PTHR43711:SF1">
    <property type="entry name" value="HISTIDINE KINASE 1"/>
    <property type="match status" value="1"/>
</dbReference>
<keyword evidence="7" id="KW-0902">Two-component regulatory system</keyword>
<dbReference type="PANTHER" id="PTHR43711">
    <property type="entry name" value="TWO-COMPONENT HISTIDINE KINASE"/>
    <property type="match status" value="1"/>
</dbReference>
<keyword evidence="8" id="KW-0175">Coiled coil</keyword>
<dbReference type="CDD" id="cd00082">
    <property type="entry name" value="HisKA"/>
    <property type="match status" value="1"/>
</dbReference>
<evidence type="ECO:0000256" key="1">
    <source>
        <dbReference type="ARBA" id="ARBA00000085"/>
    </source>
</evidence>
<dbReference type="InterPro" id="IPR050736">
    <property type="entry name" value="Sensor_HK_Regulatory"/>
</dbReference>
<evidence type="ECO:0000256" key="4">
    <source>
        <dbReference type="ARBA" id="ARBA00022741"/>
    </source>
</evidence>
<dbReference type="AlphaFoldDB" id="A0A934J934"/>
<feature type="domain" description="Histidine kinase" evidence="9">
    <location>
        <begin position="39"/>
        <end position="176"/>
    </location>
</feature>
<evidence type="ECO:0000313" key="11">
    <source>
        <dbReference type="Proteomes" id="UP000640274"/>
    </source>
</evidence>
<protein>
    <recommendedName>
        <fullName evidence="2">histidine kinase</fullName>
        <ecNumber evidence="2">2.7.13.3</ecNumber>
    </recommendedName>
</protein>
<evidence type="ECO:0000256" key="2">
    <source>
        <dbReference type="ARBA" id="ARBA00012438"/>
    </source>
</evidence>
<sequence>MEKCIKARTRQLLEVNEQLEQANEKMKQSESFRIKLLANISHELGTPMTAIKGYAKALKDGIITANAPKYAERIYERSALLQRLIEDLLELTKLETRQIEFQIKDVLIIPYIEQFYLKYEWEANAKQIQFLLDLPVMSDETELVIAHIDPLRMEQVLANLLSNALKFTPANGVIRIALDINALKHLIPVRPLFI</sequence>
<dbReference type="InterPro" id="IPR036890">
    <property type="entry name" value="HATPase_C_sf"/>
</dbReference>
<comment type="caution">
    <text evidence="10">The sequence shown here is derived from an EMBL/GenBank/DDBJ whole genome shotgun (WGS) entry which is preliminary data.</text>
</comment>
<dbReference type="EMBL" id="JAELUP010000117">
    <property type="protein sequence ID" value="MBJ6364084.1"/>
    <property type="molecule type" value="Genomic_DNA"/>
</dbReference>
<evidence type="ECO:0000256" key="6">
    <source>
        <dbReference type="ARBA" id="ARBA00022840"/>
    </source>
</evidence>
<reference evidence="10" key="1">
    <citation type="submission" date="2020-12" db="EMBL/GenBank/DDBJ databases">
        <authorList>
            <person name="Huq M.A."/>
        </authorList>
    </citation>
    <scope>NUCLEOTIDE SEQUENCE</scope>
    <source>
        <strain evidence="10">MAHUQ-46</strain>
    </source>
</reference>
<dbReference type="InterPro" id="IPR005467">
    <property type="entry name" value="His_kinase_dom"/>
</dbReference>
<organism evidence="10 11">
    <name type="scientific">Paenibacillus roseus</name>
    <dbReference type="NCBI Taxonomy" id="2798579"/>
    <lineage>
        <taxon>Bacteria</taxon>
        <taxon>Bacillati</taxon>
        <taxon>Bacillota</taxon>
        <taxon>Bacilli</taxon>
        <taxon>Bacillales</taxon>
        <taxon>Paenibacillaceae</taxon>
        <taxon>Paenibacillus</taxon>
    </lineage>
</organism>
<dbReference type="Pfam" id="PF00512">
    <property type="entry name" value="HisKA"/>
    <property type="match status" value="1"/>
</dbReference>
<evidence type="ECO:0000256" key="8">
    <source>
        <dbReference type="SAM" id="Coils"/>
    </source>
</evidence>
<dbReference type="EC" id="2.7.13.3" evidence="2"/>
<keyword evidence="6" id="KW-0067">ATP-binding</keyword>
<evidence type="ECO:0000256" key="7">
    <source>
        <dbReference type="ARBA" id="ARBA00023012"/>
    </source>
</evidence>